<dbReference type="PANTHER" id="PTHR10551:SF9">
    <property type="entry name" value="FASCIN-2"/>
    <property type="match status" value="1"/>
</dbReference>
<accession>A0A4Y1RPH7</accession>
<evidence type="ECO:0000256" key="2">
    <source>
        <dbReference type="ARBA" id="ARBA00023295"/>
    </source>
</evidence>
<keyword evidence="2" id="KW-0326">Glycosidase</keyword>
<name>A0A4Y1RPH7_PRUDU</name>
<keyword evidence="1" id="KW-0378">Hydrolase</keyword>
<dbReference type="GO" id="GO:0005737">
    <property type="term" value="C:cytoplasm"/>
    <property type="evidence" value="ECO:0007669"/>
    <property type="project" value="TreeGrafter"/>
</dbReference>
<reference evidence="4" key="1">
    <citation type="journal article" date="2019" name="Science">
        <title>Mutation of a bHLH transcription factor allowed almond domestication.</title>
        <authorList>
            <person name="Sanchez-Perez R."/>
            <person name="Pavan S."/>
            <person name="Mazzeo R."/>
            <person name="Moldovan C."/>
            <person name="Aiese Cigliano R."/>
            <person name="Del Cueto J."/>
            <person name="Ricciardi F."/>
            <person name="Lotti C."/>
            <person name="Ricciardi L."/>
            <person name="Dicenta F."/>
            <person name="Lopez-Marques R.L."/>
            <person name="Lindberg Moller B."/>
        </authorList>
    </citation>
    <scope>NUCLEOTIDE SEQUENCE</scope>
</reference>
<dbReference type="GO" id="GO:0015629">
    <property type="term" value="C:actin cytoskeleton"/>
    <property type="evidence" value="ECO:0007669"/>
    <property type="project" value="TreeGrafter"/>
</dbReference>
<feature type="domain" description="DUF7910" evidence="3">
    <location>
        <begin position="34"/>
        <end position="169"/>
    </location>
</feature>
<dbReference type="InterPro" id="IPR057232">
    <property type="entry name" value="DUF7910"/>
</dbReference>
<dbReference type="GO" id="GO:0016477">
    <property type="term" value="P:cell migration"/>
    <property type="evidence" value="ECO:0007669"/>
    <property type="project" value="TreeGrafter"/>
</dbReference>
<dbReference type="EMBL" id="AP019302">
    <property type="protein sequence ID" value="BBH05747.1"/>
    <property type="molecule type" value="Genomic_DNA"/>
</dbReference>
<evidence type="ECO:0000256" key="1">
    <source>
        <dbReference type="ARBA" id="ARBA00022801"/>
    </source>
</evidence>
<dbReference type="InterPro" id="IPR008999">
    <property type="entry name" value="Actin-crosslinking"/>
</dbReference>
<dbReference type="InterPro" id="IPR018087">
    <property type="entry name" value="Glyco_hydro_5_CS"/>
</dbReference>
<dbReference type="SUPFAM" id="SSF50405">
    <property type="entry name" value="Actin-crosslinking proteins"/>
    <property type="match status" value="1"/>
</dbReference>
<dbReference type="GO" id="GO:0051015">
    <property type="term" value="F:actin filament binding"/>
    <property type="evidence" value="ECO:0007669"/>
    <property type="project" value="InterPro"/>
</dbReference>
<dbReference type="InterPro" id="IPR010431">
    <property type="entry name" value="Fascin"/>
</dbReference>
<dbReference type="GO" id="GO:0007163">
    <property type="term" value="P:establishment or maintenance of cell polarity"/>
    <property type="evidence" value="ECO:0007669"/>
    <property type="project" value="TreeGrafter"/>
</dbReference>
<proteinExistence type="predicted"/>
<dbReference type="Gene3D" id="2.80.10.50">
    <property type="match status" value="1"/>
</dbReference>
<dbReference type="GO" id="GO:0005975">
    <property type="term" value="P:carbohydrate metabolic process"/>
    <property type="evidence" value="ECO:0007669"/>
    <property type="project" value="InterPro"/>
</dbReference>
<dbReference type="Pfam" id="PF25490">
    <property type="entry name" value="DUF7910"/>
    <property type="match status" value="1"/>
</dbReference>
<dbReference type="CDD" id="cd00257">
    <property type="entry name" value="beta-trefoil_FSCN-like"/>
    <property type="match status" value="1"/>
</dbReference>
<sequence>MGLHGDSKVRGVNLGGWLVVEGWIKPSLFDGIPNGDMLDGTQVQLKSVTLEKYVSAENGGGMNVSVSREVASSWETFTLWRVSESEFQFRTLQGQFLTCDGEGCSFSATAESPSTLETFYIEKYNNGRVHIKTMSGTYLQATVENQLIADYPGKPGWDDNAATFEMTIITSWQMDMHTIRPKRFLRYARHPALLGIELLNEPSAATVPLDILVSYYNQGYQTVRKHSSTAYVIVCQRIGNADPSEVYHANIGSRNLVVDLHYYNLFDNFFVNMSAVDNIQFIYKSRETQLEALNSANGPLVFIGEWVNEWNVTSGSQKDYQDFGRVQLEVYNAASFGWAYWTLKNDRPHWDFEWNIRNNYLQLGNSPKKQNVNGLVLLGLISNKIVDGQKMSMIL</sequence>
<dbReference type="GO" id="GO:0051017">
    <property type="term" value="P:actin filament bundle assembly"/>
    <property type="evidence" value="ECO:0007669"/>
    <property type="project" value="TreeGrafter"/>
</dbReference>
<evidence type="ECO:0000259" key="3">
    <source>
        <dbReference type="Pfam" id="PF25490"/>
    </source>
</evidence>
<organism evidence="4">
    <name type="scientific">Prunus dulcis</name>
    <name type="common">Almond</name>
    <name type="synonym">Amygdalus dulcis</name>
    <dbReference type="NCBI Taxonomy" id="3755"/>
    <lineage>
        <taxon>Eukaryota</taxon>
        <taxon>Viridiplantae</taxon>
        <taxon>Streptophyta</taxon>
        <taxon>Embryophyta</taxon>
        <taxon>Tracheophyta</taxon>
        <taxon>Spermatophyta</taxon>
        <taxon>Magnoliopsida</taxon>
        <taxon>eudicotyledons</taxon>
        <taxon>Gunneridae</taxon>
        <taxon>Pentapetalae</taxon>
        <taxon>rosids</taxon>
        <taxon>fabids</taxon>
        <taxon>Rosales</taxon>
        <taxon>Rosaceae</taxon>
        <taxon>Amygdaloideae</taxon>
        <taxon>Amygdaleae</taxon>
        <taxon>Prunus</taxon>
    </lineage>
</organism>
<dbReference type="PROSITE" id="PS00659">
    <property type="entry name" value="GLYCOSYL_HYDROL_F5"/>
    <property type="match status" value="1"/>
</dbReference>
<dbReference type="GO" id="GO:0004553">
    <property type="term" value="F:hydrolase activity, hydrolyzing O-glycosyl compounds"/>
    <property type="evidence" value="ECO:0007669"/>
    <property type="project" value="InterPro"/>
</dbReference>
<dbReference type="PANTHER" id="PTHR10551">
    <property type="entry name" value="FASCIN"/>
    <property type="match status" value="1"/>
</dbReference>
<dbReference type="InterPro" id="IPR017853">
    <property type="entry name" value="GH"/>
</dbReference>
<dbReference type="AlphaFoldDB" id="A0A4Y1RPH7"/>
<evidence type="ECO:0000313" key="4">
    <source>
        <dbReference type="EMBL" id="BBH05747.1"/>
    </source>
</evidence>
<protein>
    <recommendedName>
        <fullName evidence="3">DUF7910 domain-containing protein</fullName>
    </recommendedName>
</protein>
<gene>
    <name evidence="4" type="ORF">Prudu_017227</name>
</gene>
<dbReference type="SUPFAM" id="SSF51445">
    <property type="entry name" value="(Trans)glycosidases"/>
    <property type="match status" value="2"/>
</dbReference>
<dbReference type="Gene3D" id="3.20.20.80">
    <property type="entry name" value="Glycosidases"/>
    <property type="match status" value="1"/>
</dbReference>